<accession>A0A075K492</accession>
<evidence type="ECO:0000313" key="1">
    <source>
        <dbReference type="EMBL" id="AIF48910.1"/>
    </source>
</evidence>
<proteinExistence type="predicted"/>
<dbReference type="AlphaFoldDB" id="A0A075K492"/>
<dbReference type="PANTHER" id="PTHR35175:SF2">
    <property type="entry name" value="DUF1289 DOMAIN-CONTAINING PROTEIN"/>
    <property type="match status" value="1"/>
</dbReference>
<reference evidence="1 2" key="1">
    <citation type="submission" date="2014-07" db="EMBL/GenBank/DDBJ databases">
        <title>Complete Genome Sequence of Dyella japonica Strain A8 Isolated from Malaysian Tropical Soil.</title>
        <authorList>
            <person name="Hui R.K.H."/>
            <person name="Chen J.-W."/>
            <person name="Chan K.-G."/>
            <person name="Leung F.C.C."/>
        </authorList>
    </citation>
    <scope>NUCLEOTIDE SEQUENCE [LARGE SCALE GENOMIC DNA]</scope>
    <source>
        <strain evidence="1 2">A8</strain>
    </source>
</reference>
<name>A0A075K492_9GAMM</name>
<dbReference type="Proteomes" id="UP000027987">
    <property type="component" value="Chromosome"/>
</dbReference>
<dbReference type="KEGG" id="dja:HY57_17510"/>
<organism evidence="1 2">
    <name type="scientific">Dyella japonica A8</name>
    <dbReference type="NCBI Taxonomy" id="1217721"/>
    <lineage>
        <taxon>Bacteria</taxon>
        <taxon>Pseudomonadati</taxon>
        <taxon>Pseudomonadota</taxon>
        <taxon>Gammaproteobacteria</taxon>
        <taxon>Lysobacterales</taxon>
        <taxon>Rhodanobacteraceae</taxon>
        <taxon>Dyella</taxon>
    </lineage>
</organism>
<sequence>MTAADSSPGPSSNPLSPCIGICRLDERGYCIGCLRTGDEIARWRGMDEQERLRYMRDVLPPRKSA</sequence>
<dbReference type="PANTHER" id="PTHR35175">
    <property type="entry name" value="DUF1289 DOMAIN-CONTAINING PROTEIN"/>
    <property type="match status" value="1"/>
</dbReference>
<dbReference type="RefSeq" id="WP_026033962.1">
    <property type="nucleotide sequence ID" value="NZ_ALOY01000157.1"/>
</dbReference>
<keyword evidence="2" id="KW-1185">Reference proteome</keyword>
<dbReference type="PATRIC" id="fig|1217721.7.peg.3594"/>
<dbReference type="STRING" id="1217721.HY57_17510"/>
<dbReference type="EMBL" id="CP008884">
    <property type="protein sequence ID" value="AIF48910.1"/>
    <property type="molecule type" value="Genomic_DNA"/>
</dbReference>
<dbReference type="Pfam" id="PF06945">
    <property type="entry name" value="DUF1289"/>
    <property type="match status" value="1"/>
</dbReference>
<evidence type="ECO:0008006" key="3">
    <source>
        <dbReference type="Google" id="ProtNLM"/>
    </source>
</evidence>
<gene>
    <name evidence="1" type="ORF">HY57_17510</name>
</gene>
<protein>
    <recommendedName>
        <fullName evidence="3">Fe-S oxidoreductase</fullName>
    </recommendedName>
</protein>
<evidence type="ECO:0000313" key="2">
    <source>
        <dbReference type="Proteomes" id="UP000027987"/>
    </source>
</evidence>
<dbReference type="OrthoDB" id="9811423at2"/>
<dbReference type="HOGENOM" id="CLU_162538_4_2_6"/>
<dbReference type="InterPro" id="IPR010710">
    <property type="entry name" value="DUF1289"/>
</dbReference>